<evidence type="ECO:0000313" key="2">
    <source>
        <dbReference type="Proteomes" id="UP000308600"/>
    </source>
</evidence>
<dbReference type="Proteomes" id="UP000308600">
    <property type="component" value="Unassembled WGS sequence"/>
</dbReference>
<evidence type="ECO:0000313" key="1">
    <source>
        <dbReference type="EMBL" id="TFK64257.1"/>
    </source>
</evidence>
<protein>
    <submittedName>
        <fullName evidence="1">Uncharacterized protein</fullName>
    </submittedName>
</protein>
<proteinExistence type="predicted"/>
<gene>
    <name evidence="1" type="ORF">BDN72DRAFT_825708</name>
</gene>
<accession>A0ACD3AF89</accession>
<name>A0ACD3AF89_9AGAR</name>
<organism evidence="1 2">
    <name type="scientific">Pluteus cervinus</name>
    <dbReference type="NCBI Taxonomy" id="181527"/>
    <lineage>
        <taxon>Eukaryota</taxon>
        <taxon>Fungi</taxon>
        <taxon>Dikarya</taxon>
        <taxon>Basidiomycota</taxon>
        <taxon>Agaricomycotina</taxon>
        <taxon>Agaricomycetes</taxon>
        <taxon>Agaricomycetidae</taxon>
        <taxon>Agaricales</taxon>
        <taxon>Pluteineae</taxon>
        <taxon>Pluteaceae</taxon>
        <taxon>Pluteus</taxon>
    </lineage>
</organism>
<dbReference type="EMBL" id="ML208482">
    <property type="protein sequence ID" value="TFK64257.1"/>
    <property type="molecule type" value="Genomic_DNA"/>
</dbReference>
<sequence length="478" mass="53879">MAHDLSTELYNEIFSQIDLRADLINVACACRSFASLILPLHSEYRVIRAAGPVPWIWTHLVGRPDLARNIREIYLGYFGGDSIERLPTSLVKEVNDNDSTTDDLVAARTMAAALVEMTRLEVISWGITEEPVVSLRYQHIVLQAMTRLSPLKSLTLLFDTKFSDWSQLPEEDSGLMWDLPNLKVVYLGGNAWTLPCYQTILGLTQSSQTLETLSIPGIVLDKHHSEINLPSLKELDAGFEFIIDPNISHFLKRHTSVETLTLAFKEPLSLLPGTLPHLRSLTAPVEFLRSMEASYQHWISEGFCPTPWRICKLNVRVCLAELLTFTCLDRGALHHLHVRDDSPEEVRRTGELFTNIKHISVAPSKWILIAIEEGQTPFDEWVKLLASFKNVETFMDVGPYSPIAWDDHRLRAAVFTLASLCPKLQKFTQTICAFENSSASSRICIKRRKISCDTTSTGTGQGTVVLNGELIWYEVLET</sequence>
<reference evidence="1 2" key="1">
    <citation type="journal article" date="2019" name="Nat. Ecol. Evol.">
        <title>Megaphylogeny resolves global patterns of mushroom evolution.</title>
        <authorList>
            <person name="Varga T."/>
            <person name="Krizsan K."/>
            <person name="Foldi C."/>
            <person name="Dima B."/>
            <person name="Sanchez-Garcia M."/>
            <person name="Sanchez-Ramirez S."/>
            <person name="Szollosi G.J."/>
            <person name="Szarkandi J.G."/>
            <person name="Papp V."/>
            <person name="Albert L."/>
            <person name="Andreopoulos W."/>
            <person name="Angelini C."/>
            <person name="Antonin V."/>
            <person name="Barry K.W."/>
            <person name="Bougher N.L."/>
            <person name="Buchanan P."/>
            <person name="Buyck B."/>
            <person name="Bense V."/>
            <person name="Catcheside P."/>
            <person name="Chovatia M."/>
            <person name="Cooper J."/>
            <person name="Damon W."/>
            <person name="Desjardin D."/>
            <person name="Finy P."/>
            <person name="Geml J."/>
            <person name="Haridas S."/>
            <person name="Hughes K."/>
            <person name="Justo A."/>
            <person name="Karasinski D."/>
            <person name="Kautmanova I."/>
            <person name="Kiss B."/>
            <person name="Kocsube S."/>
            <person name="Kotiranta H."/>
            <person name="LaButti K.M."/>
            <person name="Lechner B.E."/>
            <person name="Liimatainen K."/>
            <person name="Lipzen A."/>
            <person name="Lukacs Z."/>
            <person name="Mihaltcheva S."/>
            <person name="Morgado L.N."/>
            <person name="Niskanen T."/>
            <person name="Noordeloos M.E."/>
            <person name="Ohm R.A."/>
            <person name="Ortiz-Santana B."/>
            <person name="Ovrebo C."/>
            <person name="Racz N."/>
            <person name="Riley R."/>
            <person name="Savchenko A."/>
            <person name="Shiryaev A."/>
            <person name="Soop K."/>
            <person name="Spirin V."/>
            <person name="Szebenyi C."/>
            <person name="Tomsovsky M."/>
            <person name="Tulloss R.E."/>
            <person name="Uehling J."/>
            <person name="Grigoriev I.V."/>
            <person name="Vagvolgyi C."/>
            <person name="Papp T."/>
            <person name="Martin F.M."/>
            <person name="Miettinen O."/>
            <person name="Hibbett D.S."/>
            <person name="Nagy L.G."/>
        </authorList>
    </citation>
    <scope>NUCLEOTIDE SEQUENCE [LARGE SCALE GENOMIC DNA]</scope>
    <source>
        <strain evidence="1 2">NL-1719</strain>
    </source>
</reference>
<keyword evidence="2" id="KW-1185">Reference proteome</keyword>